<dbReference type="AlphaFoldDB" id="U6MKA4"/>
<feature type="compositionally biased region" description="Low complexity" evidence="1">
    <location>
        <begin position="186"/>
        <end position="197"/>
    </location>
</feature>
<name>U6MKA4_9EIME</name>
<feature type="region of interest" description="Disordered" evidence="1">
    <location>
        <begin position="123"/>
        <end position="198"/>
    </location>
</feature>
<dbReference type="OrthoDB" id="346936at2759"/>
<dbReference type="EMBL" id="HG722952">
    <property type="protein sequence ID" value="CDJ64451.1"/>
    <property type="molecule type" value="Genomic_DNA"/>
</dbReference>
<protein>
    <submittedName>
        <fullName evidence="2">Uncharacterized protein</fullName>
    </submittedName>
</protein>
<organism evidence="2 3">
    <name type="scientific">Eimeria necatrix</name>
    <dbReference type="NCBI Taxonomy" id="51315"/>
    <lineage>
        <taxon>Eukaryota</taxon>
        <taxon>Sar</taxon>
        <taxon>Alveolata</taxon>
        <taxon>Apicomplexa</taxon>
        <taxon>Conoidasida</taxon>
        <taxon>Coccidia</taxon>
        <taxon>Eucoccidiorida</taxon>
        <taxon>Eimeriorina</taxon>
        <taxon>Eimeriidae</taxon>
        <taxon>Eimeria</taxon>
    </lineage>
</organism>
<dbReference type="RefSeq" id="XP_013432918.1">
    <property type="nucleotide sequence ID" value="XM_013577464.1"/>
</dbReference>
<accession>U6MKA4</accession>
<evidence type="ECO:0000313" key="2">
    <source>
        <dbReference type="EMBL" id="CDJ64451.1"/>
    </source>
</evidence>
<proteinExistence type="predicted"/>
<reference evidence="2" key="1">
    <citation type="submission" date="2013-10" db="EMBL/GenBank/DDBJ databases">
        <title>Genomic analysis of the causative agents of coccidiosis in chickens.</title>
        <authorList>
            <person name="Reid A.J."/>
            <person name="Blake D."/>
            <person name="Billington K."/>
            <person name="Browne H."/>
            <person name="Dunn M."/>
            <person name="Hung S."/>
            <person name="Kawahara F."/>
            <person name="Miranda-Saavedra D."/>
            <person name="Mourier T."/>
            <person name="Nagra H."/>
            <person name="Otto T.D."/>
            <person name="Rawlings N."/>
            <person name="Sanchez A."/>
            <person name="Sanders M."/>
            <person name="Subramaniam C."/>
            <person name="Tay Y."/>
            <person name="Dear P."/>
            <person name="Doerig C."/>
            <person name="Gruber A."/>
            <person name="Parkinson J."/>
            <person name="Shirley M."/>
            <person name="Wan K.L."/>
            <person name="Berriman M."/>
            <person name="Tomley F."/>
            <person name="Pain A."/>
        </authorList>
    </citation>
    <scope>NUCLEOTIDE SEQUENCE [LARGE SCALE GENOMIC DNA]</scope>
    <source>
        <strain evidence="2">Houghton</strain>
    </source>
</reference>
<sequence length="388" mass="41946">MGENPQRHYHEKNATLICESQAAADYKKEVGHLKEMDLHPKSFKSLAEAFHASLCVIRCLRGMIHLHTEHEHIGFMRQQAGDSESAGTLHTERLSLDADMLAHQASFIADDAAYAELLEQPSTSSQALGGASAQVASEDRMPAPEVNGNSLMREAAADSTPEKRAAAAVSVDEPTTIKAVPPSPDSPGASAASSSASQIPGGTEYELSVCKALLLLQQLAPNSTPLVGESPPLQPPQAVPALHAARRSAPYLPCNASPKTSKLTRVYEGKVTVLSAAILEILLSVRLLQGTQQLMRADFARLLHQQQKQQQLLLKTVQSTVMKLGVSGIDFSPARKHLSGERLLLGTHAETFLSCGSQMRWRPARRCGSFKDLVPKYIFMSRVPVVLL</sequence>
<dbReference type="GeneID" id="25477106"/>
<reference evidence="2" key="2">
    <citation type="submission" date="2013-10" db="EMBL/GenBank/DDBJ databases">
        <authorList>
            <person name="Aslett M."/>
        </authorList>
    </citation>
    <scope>NUCLEOTIDE SEQUENCE [LARGE SCALE GENOMIC DNA]</scope>
    <source>
        <strain evidence="2">Houghton</strain>
    </source>
</reference>
<gene>
    <name evidence="2" type="ORF">ENH_00069730</name>
</gene>
<dbReference type="VEuPathDB" id="ToxoDB:ENH_00069730"/>
<dbReference type="Proteomes" id="UP000030754">
    <property type="component" value="Unassembled WGS sequence"/>
</dbReference>
<keyword evidence="3" id="KW-1185">Reference proteome</keyword>
<evidence type="ECO:0000313" key="3">
    <source>
        <dbReference type="Proteomes" id="UP000030754"/>
    </source>
</evidence>
<evidence type="ECO:0000256" key="1">
    <source>
        <dbReference type="SAM" id="MobiDB-lite"/>
    </source>
</evidence>